<keyword evidence="3 7" id="KW-0133">Cell shape</keyword>
<keyword evidence="9" id="KW-1185">Reference proteome</keyword>
<dbReference type="PANTHER" id="PTHR21198">
    <property type="entry name" value="GLUTAMATE RACEMASE"/>
    <property type="match status" value="1"/>
</dbReference>
<reference evidence="8 9" key="1">
    <citation type="submission" date="2019-12" db="EMBL/GenBank/DDBJ databases">
        <authorList>
            <person name="Huq M.A."/>
        </authorList>
    </citation>
    <scope>NUCLEOTIDE SEQUENCE [LARGE SCALE GENOMIC DNA]</scope>
    <source>
        <strain evidence="8 9">MAH-25</strain>
    </source>
</reference>
<sequence length="257" mass="27937">MESRKPIGVFDSGVGGLSILRALRSELPQEDVVYFSDAGHGPYGERADAFVAERSRAIARQLLDEHRVKALVVACNTATAAAVHLLRAQHDHIPTVGVEPALKPAADLSRTGRIAVFATRSTLSSARFRSLHESLRGRADFVLQPCDGLAAAIETQDHEEVRSLCRLYARSAGEFGNGPDQIDTLVLGCTHYAFACRELEDEVGQGVRILETGAPVARQTRRLLEARRILNDAGRGQVELVTTGAEHALRQAAQLWL</sequence>
<organism evidence="8 9">
    <name type="scientific">Ramlibacter pinisoli</name>
    <dbReference type="NCBI Taxonomy" id="2682844"/>
    <lineage>
        <taxon>Bacteria</taxon>
        <taxon>Pseudomonadati</taxon>
        <taxon>Pseudomonadota</taxon>
        <taxon>Betaproteobacteria</taxon>
        <taxon>Burkholderiales</taxon>
        <taxon>Comamonadaceae</taxon>
        <taxon>Ramlibacter</taxon>
    </lineage>
</organism>
<evidence type="ECO:0000313" key="8">
    <source>
        <dbReference type="EMBL" id="MVQ31852.1"/>
    </source>
</evidence>
<comment type="caution">
    <text evidence="8">The sequence shown here is derived from an EMBL/GenBank/DDBJ whole genome shotgun (WGS) entry which is preliminary data.</text>
</comment>
<dbReference type="InterPro" id="IPR018187">
    <property type="entry name" value="Asp/Glu_racemase_AS_1"/>
</dbReference>
<dbReference type="GO" id="GO:0009252">
    <property type="term" value="P:peptidoglycan biosynthetic process"/>
    <property type="evidence" value="ECO:0007669"/>
    <property type="project" value="UniProtKB-UniRule"/>
</dbReference>
<evidence type="ECO:0000256" key="3">
    <source>
        <dbReference type="ARBA" id="ARBA00022960"/>
    </source>
</evidence>
<evidence type="ECO:0000313" key="9">
    <source>
        <dbReference type="Proteomes" id="UP000469385"/>
    </source>
</evidence>
<dbReference type="NCBIfam" id="TIGR00067">
    <property type="entry name" value="glut_race"/>
    <property type="match status" value="1"/>
</dbReference>
<dbReference type="AlphaFoldDB" id="A0A6N8IZ44"/>
<name>A0A6N8IZ44_9BURK</name>
<evidence type="ECO:0000256" key="4">
    <source>
        <dbReference type="ARBA" id="ARBA00022984"/>
    </source>
</evidence>
<feature type="active site" description="Proton donor/acceptor" evidence="7">
    <location>
        <position position="189"/>
    </location>
</feature>
<evidence type="ECO:0000256" key="6">
    <source>
        <dbReference type="ARBA" id="ARBA00023316"/>
    </source>
</evidence>
<dbReference type="InterPro" id="IPR001920">
    <property type="entry name" value="Asp/Glu_race"/>
</dbReference>
<keyword evidence="4 7" id="KW-0573">Peptidoglycan synthesis</keyword>
<dbReference type="UniPathway" id="UPA00219"/>
<dbReference type="EMBL" id="WSEL01000009">
    <property type="protein sequence ID" value="MVQ31852.1"/>
    <property type="molecule type" value="Genomic_DNA"/>
</dbReference>
<dbReference type="InterPro" id="IPR004391">
    <property type="entry name" value="Glu_race"/>
</dbReference>
<dbReference type="EC" id="5.1.1.3" evidence="2 7"/>
<dbReference type="Proteomes" id="UP000469385">
    <property type="component" value="Unassembled WGS sequence"/>
</dbReference>
<dbReference type="GO" id="GO:0008360">
    <property type="term" value="P:regulation of cell shape"/>
    <property type="evidence" value="ECO:0007669"/>
    <property type="project" value="UniProtKB-KW"/>
</dbReference>
<evidence type="ECO:0000256" key="2">
    <source>
        <dbReference type="ARBA" id="ARBA00013090"/>
    </source>
</evidence>
<dbReference type="PROSITE" id="PS00923">
    <property type="entry name" value="ASP_GLU_RACEMASE_1"/>
    <property type="match status" value="1"/>
</dbReference>
<evidence type="ECO:0000256" key="1">
    <source>
        <dbReference type="ARBA" id="ARBA00001602"/>
    </source>
</evidence>
<accession>A0A6N8IZ44</accession>
<dbReference type="Gene3D" id="3.40.50.1860">
    <property type="match status" value="2"/>
</dbReference>
<feature type="binding site" evidence="7">
    <location>
        <begin position="11"/>
        <end position="12"/>
    </location>
    <ligand>
        <name>substrate</name>
    </ligand>
</feature>
<proteinExistence type="inferred from homology"/>
<dbReference type="HAMAP" id="MF_00258">
    <property type="entry name" value="Glu_racemase"/>
    <property type="match status" value="1"/>
</dbReference>
<comment type="catalytic activity">
    <reaction evidence="1 7">
        <text>L-glutamate = D-glutamate</text>
        <dbReference type="Rhea" id="RHEA:12813"/>
        <dbReference type="ChEBI" id="CHEBI:29985"/>
        <dbReference type="ChEBI" id="CHEBI:29986"/>
        <dbReference type="EC" id="5.1.1.3"/>
    </reaction>
</comment>
<feature type="active site" description="Proton donor/acceptor" evidence="7">
    <location>
        <position position="75"/>
    </location>
</feature>
<protein>
    <recommendedName>
        <fullName evidence="2 7">Glutamate racemase</fullName>
        <ecNumber evidence="2 7">5.1.1.3</ecNumber>
    </recommendedName>
</protein>
<dbReference type="Pfam" id="PF01177">
    <property type="entry name" value="Asp_Glu_race"/>
    <property type="match status" value="1"/>
</dbReference>
<dbReference type="PANTHER" id="PTHR21198:SF2">
    <property type="entry name" value="GLUTAMATE RACEMASE"/>
    <property type="match status" value="1"/>
</dbReference>
<comment type="function">
    <text evidence="7">Provides the (R)-glutamate required for cell wall biosynthesis.</text>
</comment>
<gene>
    <name evidence="7 8" type="primary">murI</name>
    <name evidence="8" type="ORF">GON04_20510</name>
</gene>
<comment type="pathway">
    <text evidence="7">Cell wall biogenesis; peptidoglycan biosynthesis.</text>
</comment>
<evidence type="ECO:0000256" key="7">
    <source>
        <dbReference type="HAMAP-Rule" id="MF_00258"/>
    </source>
</evidence>
<feature type="binding site" evidence="7">
    <location>
        <begin position="43"/>
        <end position="44"/>
    </location>
    <ligand>
        <name>substrate</name>
    </ligand>
</feature>
<feature type="binding site" evidence="7">
    <location>
        <begin position="190"/>
        <end position="191"/>
    </location>
    <ligand>
        <name>substrate</name>
    </ligand>
</feature>
<dbReference type="GO" id="GO:0071555">
    <property type="term" value="P:cell wall organization"/>
    <property type="evidence" value="ECO:0007669"/>
    <property type="project" value="UniProtKB-KW"/>
</dbReference>
<dbReference type="SUPFAM" id="SSF53681">
    <property type="entry name" value="Aspartate/glutamate racemase"/>
    <property type="match status" value="2"/>
</dbReference>
<keyword evidence="5 7" id="KW-0413">Isomerase</keyword>
<dbReference type="GO" id="GO:0008881">
    <property type="term" value="F:glutamate racemase activity"/>
    <property type="evidence" value="ECO:0007669"/>
    <property type="project" value="UniProtKB-UniRule"/>
</dbReference>
<dbReference type="RefSeq" id="WP_157399860.1">
    <property type="nucleotide sequence ID" value="NZ_WSEL01000009.1"/>
</dbReference>
<evidence type="ECO:0000256" key="5">
    <source>
        <dbReference type="ARBA" id="ARBA00023235"/>
    </source>
</evidence>
<keyword evidence="6 7" id="KW-0961">Cell wall biogenesis/degradation</keyword>
<dbReference type="InterPro" id="IPR015942">
    <property type="entry name" value="Asp/Glu/hydantoin_racemase"/>
</dbReference>
<feature type="binding site" evidence="7">
    <location>
        <begin position="76"/>
        <end position="77"/>
    </location>
    <ligand>
        <name>substrate</name>
    </ligand>
</feature>
<comment type="similarity">
    <text evidence="7">Belongs to the aspartate/glutamate racemases family.</text>
</comment>